<sequence>MVPAYEEQVRTGSSEFCASLRLPGVRGPTSGAGTVKCYRWPIPVGTYLNWLYRSSIKILLPYCHWNFNRCIIIMKM</sequence>
<organism evidence="1 2">
    <name type="scientific">Dermatophagoides farinae</name>
    <name type="common">American house dust mite</name>
    <dbReference type="NCBI Taxonomy" id="6954"/>
    <lineage>
        <taxon>Eukaryota</taxon>
        <taxon>Metazoa</taxon>
        <taxon>Ecdysozoa</taxon>
        <taxon>Arthropoda</taxon>
        <taxon>Chelicerata</taxon>
        <taxon>Arachnida</taxon>
        <taxon>Acari</taxon>
        <taxon>Acariformes</taxon>
        <taxon>Sarcoptiformes</taxon>
        <taxon>Astigmata</taxon>
        <taxon>Psoroptidia</taxon>
        <taxon>Analgoidea</taxon>
        <taxon>Pyroglyphidae</taxon>
        <taxon>Dermatophagoidinae</taxon>
        <taxon>Dermatophagoides</taxon>
    </lineage>
</organism>
<evidence type="ECO:0000313" key="1">
    <source>
        <dbReference type="EMBL" id="KAH9506770.1"/>
    </source>
</evidence>
<dbReference type="AlphaFoldDB" id="A0A922KZJ8"/>
<comment type="caution">
    <text evidence="1">The sequence shown here is derived from an EMBL/GenBank/DDBJ whole genome shotgun (WGS) entry which is preliminary data.</text>
</comment>
<gene>
    <name evidence="1" type="ORF">DERF_011487</name>
</gene>
<evidence type="ECO:0000313" key="2">
    <source>
        <dbReference type="Proteomes" id="UP000790347"/>
    </source>
</evidence>
<accession>A0A922KZJ8</accession>
<reference evidence="1" key="1">
    <citation type="submission" date="2013-05" db="EMBL/GenBank/DDBJ databases">
        <authorList>
            <person name="Yim A.K.Y."/>
            <person name="Chan T.F."/>
            <person name="Ji K.M."/>
            <person name="Liu X.Y."/>
            <person name="Zhou J.W."/>
            <person name="Li R.Q."/>
            <person name="Yang K.Y."/>
            <person name="Li J."/>
            <person name="Li M."/>
            <person name="Law P.T.W."/>
            <person name="Wu Y.L."/>
            <person name="Cai Z.L."/>
            <person name="Qin H."/>
            <person name="Bao Y."/>
            <person name="Leung R.K.K."/>
            <person name="Ng P.K.S."/>
            <person name="Zou J."/>
            <person name="Zhong X.J."/>
            <person name="Ran P.X."/>
            <person name="Zhong N.S."/>
            <person name="Liu Z.G."/>
            <person name="Tsui S.K.W."/>
        </authorList>
    </citation>
    <scope>NUCLEOTIDE SEQUENCE</scope>
    <source>
        <strain evidence="1">Derf</strain>
        <tissue evidence="1">Whole organism</tissue>
    </source>
</reference>
<dbReference type="EMBL" id="ASGP02000005">
    <property type="protein sequence ID" value="KAH9506770.1"/>
    <property type="molecule type" value="Genomic_DNA"/>
</dbReference>
<dbReference type="Proteomes" id="UP000790347">
    <property type="component" value="Unassembled WGS sequence"/>
</dbReference>
<reference evidence="1" key="2">
    <citation type="journal article" date="2022" name="Res Sq">
        <title>Comparative Genomics Reveals Insights into the Divergent Evolution of Astigmatic Mites and Household Pest Adaptations.</title>
        <authorList>
            <person name="Xiong Q."/>
            <person name="Wan A.T.-Y."/>
            <person name="Liu X.-Y."/>
            <person name="Fung C.S.-H."/>
            <person name="Xiao X."/>
            <person name="Malainual N."/>
            <person name="Hou J."/>
            <person name="Wang L."/>
            <person name="Wang M."/>
            <person name="Yang K."/>
            <person name="Cui Y."/>
            <person name="Leung E."/>
            <person name="Nong W."/>
            <person name="Shin S.-K."/>
            <person name="Au S."/>
            <person name="Jeong K.Y."/>
            <person name="Chew F.T."/>
            <person name="Hui J."/>
            <person name="Leung T.F."/>
            <person name="Tungtrongchitr A."/>
            <person name="Zhong N."/>
            <person name="Liu Z."/>
            <person name="Tsui S."/>
        </authorList>
    </citation>
    <scope>NUCLEOTIDE SEQUENCE</scope>
    <source>
        <strain evidence="1">Derf</strain>
        <tissue evidence="1">Whole organism</tissue>
    </source>
</reference>
<protein>
    <submittedName>
        <fullName evidence="1">Uncharacterized protein</fullName>
    </submittedName>
</protein>
<name>A0A922KZJ8_DERFA</name>
<keyword evidence="2" id="KW-1185">Reference proteome</keyword>
<proteinExistence type="predicted"/>